<organism evidence="8 9">
    <name type="scientific">Moniliophthora roreri</name>
    <name type="common">Frosty pod rot fungus</name>
    <name type="synonym">Monilia roreri</name>
    <dbReference type="NCBI Taxonomy" id="221103"/>
    <lineage>
        <taxon>Eukaryota</taxon>
        <taxon>Fungi</taxon>
        <taxon>Dikarya</taxon>
        <taxon>Basidiomycota</taxon>
        <taxon>Agaricomycotina</taxon>
        <taxon>Agaricomycetes</taxon>
        <taxon>Agaricomycetidae</taxon>
        <taxon>Agaricales</taxon>
        <taxon>Marasmiineae</taxon>
        <taxon>Marasmiaceae</taxon>
        <taxon>Moniliophthora</taxon>
    </lineage>
</organism>
<dbReference type="SUPFAM" id="SSF56399">
    <property type="entry name" value="ADP-ribosylation"/>
    <property type="match status" value="1"/>
</dbReference>
<evidence type="ECO:0000256" key="5">
    <source>
        <dbReference type="ARBA" id="ARBA00023027"/>
    </source>
</evidence>
<dbReference type="EC" id="2.7.1.160" evidence="3"/>
<protein>
    <recommendedName>
        <fullName evidence="3">2'-phosphotransferase</fullName>
        <ecNumber evidence="3">2.7.1.160</ecNumber>
    </recommendedName>
</protein>
<evidence type="ECO:0000256" key="4">
    <source>
        <dbReference type="ARBA" id="ARBA00022679"/>
    </source>
</evidence>
<dbReference type="Pfam" id="PF01885">
    <property type="entry name" value="PTS_2-RNA"/>
    <property type="match status" value="1"/>
</dbReference>
<dbReference type="InterPro" id="IPR042081">
    <property type="entry name" value="RNA_2'-PTrans_C"/>
</dbReference>
<evidence type="ECO:0000256" key="2">
    <source>
        <dbReference type="ARBA" id="ARBA00009836"/>
    </source>
</evidence>
<dbReference type="InterPro" id="IPR042080">
    <property type="entry name" value="RNA_2'-PTrans_N"/>
</dbReference>
<dbReference type="Gene3D" id="1.10.10.970">
    <property type="entry name" value="RNA 2'-phosphotransferase, Tpt1/KptA family, N-terminal domain"/>
    <property type="match status" value="1"/>
</dbReference>
<keyword evidence="5" id="KW-0520">NAD</keyword>
<dbReference type="PANTHER" id="PTHR12684">
    <property type="entry name" value="PUTATIVE PHOSPHOTRANSFERASE"/>
    <property type="match status" value="1"/>
</dbReference>
<evidence type="ECO:0000256" key="6">
    <source>
        <dbReference type="ARBA" id="ARBA00047949"/>
    </source>
</evidence>
<evidence type="ECO:0000256" key="3">
    <source>
        <dbReference type="ARBA" id="ARBA00012007"/>
    </source>
</evidence>
<evidence type="ECO:0000256" key="7">
    <source>
        <dbReference type="SAM" id="MobiDB-lite"/>
    </source>
</evidence>
<feature type="compositionally biased region" description="Low complexity" evidence="7">
    <location>
        <begin position="1"/>
        <end position="15"/>
    </location>
</feature>
<evidence type="ECO:0000256" key="1">
    <source>
        <dbReference type="ARBA" id="ARBA00003343"/>
    </source>
</evidence>
<gene>
    <name evidence="8" type="ORF">WG66_19520</name>
</gene>
<dbReference type="EMBL" id="LATX01002515">
    <property type="protein sequence ID" value="KTB27881.1"/>
    <property type="molecule type" value="Genomic_DNA"/>
</dbReference>
<dbReference type="Proteomes" id="UP000054988">
    <property type="component" value="Unassembled WGS sequence"/>
</dbReference>
<evidence type="ECO:0000313" key="8">
    <source>
        <dbReference type="EMBL" id="KTB27881.1"/>
    </source>
</evidence>
<feature type="compositionally biased region" description="Low complexity" evidence="7">
    <location>
        <begin position="35"/>
        <end position="47"/>
    </location>
</feature>
<sequence>MESSAAAADSAIPSSSQPPPPDQKQQKNRIKPQNKNKSDSSSQPSSKLRGLPKDTPEVRISKTLSWLLRHGAQSEKLLMRPDGFVKVNDLLSNQRLKSQNVDFGMLKGIVAADAKQRYGLISEKNEAGEDEWWIKANQGHSIKAVKLELRPILAISDIPSGVAIHGTDKQAWETISKQGLSKMKRNHIHLAQGLTGQTISGMRKSATVFIYVNVALAISDGIKFFLSDNGVVLSEGDKTGLLSPRYFEKVEVREKGAVRELDVGEWQSKDV</sequence>
<feature type="region of interest" description="Disordered" evidence="7">
    <location>
        <begin position="1"/>
        <end position="55"/>
    </location>
</feature>
<proteinExistence type="inferred from homology"/>
<dbReference type="InterPro" id="IPR002745">
    <property type="entry name" value="Ptrans_KptA/Tpt1"/>
</dbReference>
<name>A0A0W0EUX2_MONRR</name>
<dbReference type="AlphaFoldDB" id="A0A0W0EUX2"/>
<accession>A0A0W0EUX2</accession>
<comment type="caution">
    <text evidence="8">The sequence shown here is derived from an EMBL/GenBank/DDBJ whole genome shotgun (WGS) entry which is preliminary data.</text>
</comment>
<comment type="function">
    <text evidence="1">Catalyzes the last step of tRNA splicing, the transfer of the splice junction 2'-phosphate from ligated tRNA to NAD to produce ADP-ribose 1''-2'' cyclic phosphate.</text>
</comment>
<dbReference type="GO" id="GO:0006388">
    <property type="term" value="P:tRNA splicing, via endonucleolytic cleavage and ligation"/>
    <property type="evidence" value="ECO:0007669"/>
    <property type="project" value="TreeGrafter"/>
</dbReference>
<dbReference type="Gene3D" id="3.20.170.30">
    <property type="match status" value="1"/>
</dbReference>
<comment type="similarity">
    <text evidence="2">Belongs to the KptA/TPT1 family.</text>
</comment>
<dbReference type="GO" id="GO:0000215">
    <property type="term" value="F:tRNA 2'-phosphotransferase activity"/>
    <property type="evidence" value="ECO:0007669"/>
    <property type="project" value="UniProtKB-EC"/>
</dbReference>
<comment type="catalytic activity">
    <reaction evidence="6">
        <text>2'-phospho-[ligated tRNA] + NAD(+) = mature tRNA + ADP-alpha-D-ribose 1'',2''-cyclic phosphate + nicotinamide</text>
        <dbReference type="Rhea" id="RHEA:23324"/>
        <dbReference type="Rhea" id="RHEA-COMP:11106"/>
        <dbReference type="Rhea" id="RHEA-COMP:11107"/>
        <dbReference type="ChEBI" id="CHEBI:17154"/>
        <dbReference type="ChEBI" id="CHEBI:57540"/>
        <dbReference type="ChEBI" id="CHEBI:76596"/>
        <dbReference type="ChEBI" id="CHEBI:82883"/>
        <dbReference type="ChEBI" id="CHEBI:85027"/>
        <dbReference type="EC" id="2.7.1.160"/>
    </reaction>
</comment>
<dbReference type="eggNOG" id="KOG2278">
    <property type="taxonomic scope" value="Eukaryota"/>
</dbReference>
<keyword evidence="4" id="KW-0808">Transferase</keyword>
<evidence type="ECO:0000313" key="9">
    <source>
        <dbReference type="Proteomes" id="UP000054988"/>
    </source>
</evidence>
<reference evidence="8 9" key="1">
    <citation type="submission" date="2015-12" db="EMBL/GenBank/DDBJ databases">
        <title>Draft genome sequence of Moniliophthora roreri, the causal agent of frosty pod rot of cacao.</title>
        <authorList>
            <person name="Aime M.C."/>
            <person name="Diaz-Valderrama J.R."/>
            <person name="Kijpornyongpan T."/>
            <person name="Phillips-Mora W."/>
        </authorList>
    </citation>
    <scope>NUCLEOTIDE SEQUENCE [LARGE SCALE GENOMIC DNA]</scope>
    <source>
        <strain evidence="8 9">MCA 2952</strain>
    </source>
</reference>
<dbReference type="PANTHER" id="PTHR12684:SF2">
    <property type="entry name" value="TRNA 2'-PHOSPHOTRANSFERASE 1"/>
    <property type="match status" value="1"/>
</dbReference>